<dbReference type="Proteomes" id="UP000267029">
    <property type="component" value="Unassembled WGS sequence"/>
</dbReference>
<evidence type="ECO:0000313" key="3">
    <source>
        <dbReference type="WBParaSite" id="MCOS_0000694901-mRNA-1"/>
    </source>
</evidence>
<gene>
    <name evidence="1" type="ORF">MCOS_LOCUS6950</name>
</gene>
<reference evidence="1 2" key="2">
    <citation type="submission" date="2018-10" db="EMBL/GenBank/DDBJ databases">
        <authorList>
            <consortium name="Pathogen Informatics"/>
        </authorList>
    </citation>
    <scope>NUCLEOTIDE SEQUENCE [LARGE SCALE GENOMIC DNA]</scope>
</reference>
<dbReference type="EMBL" id="UXSR01005310">
    <property type="protein sequence ID" value="VDD80947.1"/>
    <property type="molecule type" value="Genomic_DNA"/>
</dbReference>
<keyword evidence="2" id="KW-1185">Reference proteome</keyword>
<dbReference type="AlphaFoldDB" id="A0A0R3UHU8"/>
<evidence type="ECO:0000313" key="1">
    <source>
        <dbReference type="EMBL" id="VDD80947.1"/>
    </source>
</evidence>
<sequence>MSSGFARFYGHIWRTTRGEANTRPARHHLPTDGEDARALESEVSHHQIDRCGFPTWELRRLLGQALEFLD</sequence>
<protein>
    <submittedName>
        <fullName evidence="1 3">Uncharacterized protein</fullName>
    </submittedName>
</protein>
<name>A0A0R3UHU8_MESCO</name>
<accession>A0A0R3UHU8</accession>
<dbReference type="WBParaSite" id="MCOS_0000694901-mRNA-1">
    <property type="protein sequence ID" value="MCOS_0000694901-mRNA-1"/>
    <property type="gene ID" value="MCOS_0000694901"/>
</dbReference>
<reference evidence="3" key="1">
    <citation type="submission" date="2017-02" db="UniProtKB">
        <authorList>
            <consortium name="WormBaseParasite"/>
        </authorList>
    </citation>
    <scope>IDENTIFICATION</scope>
</reference>
<evidence type="ECO:0000313" key="2">
    <source>
        <dbReference type="Proteomes" id="UP000267029"/>
    </source>
</evidence>
<proteinExistence type="predicted"/>
<organism evidence="3">
    <name type="scientific">Mesocestoides corti</name>
    <name type="common">Flatworm</name>
    <dbReference type="NCBI Taxonomy" id="53468"/>
    <lineage>
        <taxon>Eukaryota</taxon>
        <taxon>Metazoa</taxon>
        <taxon>Spiralia</taxon>
        <taxon>Lophotrochozoa</taxon>
        <taxon>Platyhelminthes</taxon>
        <taxon>Cestoda</taxon>
        <taxon>Eucestoda</taxon>
        <taxon>Cyclophyllidea</taxon>
        <taxon>Mesocestoididae</taxon>
        <taxon>Mesocestoides</taxon>
    </lineage>
</organism>